<organism evidence="1 2">
    <name type="scientific">Araneus ventricosus</name>
    <name type="common">Orbweaver spider</name>
    <name type="synonym">Epeira ventricosa</name>
    <dbReference type="NCBI Taxonomy" id="182803"/>
    <lineage>
        <taxon>Eukaryota</taxon>
        <taxon>Metazoa</taxon>
        <taxon>Ecdysozoa</taxon>
        <taxon>Arthropoda</taxon>
        <taxon>Chelicerata</taxon>
        <taxon>Arachnida</taxon>
        <taxon>Araneae</taxon>
        <taxon>Araneomorphae</taxon>
        <taxon>Entelegynae</taxon>
        <taxon>Araneoidea</taxon>
        <taxon>Araneidae</taxon>
        <taxon>Araneus</taxon>
    </lineage>
</organism>
<dbReference type="AlphaFoldDB" id="A0A4Y2LIE0"/>
<evidence type="ECO:0000313" key="2">
    <source>
        <dbReference type="Proteomes" id="UP000499080"/>
    </source>
</evidence>
<evidence type="ECO:0000313" key="1">
    <source>
        <dbReference type="EMBL" id="GBN14324.1"/>
    </source>
</evidence>
<dbReference type="Proteomes" id="UP000499080">
    <property type="component" value="Unassembled WGS sequence"/>
</dbReference>
<sequence length="110" mass="12469">MGKASQVHPQRKSEELLSETVPVKFPSSSLPGEQPITIIGKQLGMESEKRFRLLSSYSGLFLRLVVEICSSQEAHVFEMRCAGWIKIAKKWSEYRVKLKIAFQIDLISSV</sequence>
<accession>A0A4Y2LIE0</accession>
<gene>
    <name evidence="1" type="ORF">AVEN_208795_1</name>
</gene>
<name>A0A4Y2LIE0_ARAVE</name>
<proteinExistence type="predicted"/>
<keyword evidence="2" id="KW-1185">Reference proteome</keyword>
<comment type="caution">
    <text evidence="1">The sequence shown here is derived from an EMBL/GenBank/DDBJ whole genome shotgun (WGS) entry which is preliminary data.</text>
</comment>
<protein>
    <submittedName>
        <fullName evidence="1">Uncharacterized protein</fullName>
    </submittedName>
</protein>
<reference evidence="1 2" key="1">
    <citation type="journal article" date="2019" name="Sci. Rep.">
        <title>Orb-weaving spider Araneus ventricosus genome elucidates the spidroin gene catalogue.</title>
        <authorList>
            <person name="Kono N."/>
            <person name="Nakamura H."/>
            <person name="Ohtoshi R."/>
            <person name="Moran D.A.P."/>
            <person name="Shinohara A."/>
            <person name="Yoshida Y."/>
            <person name="Fujiwara M."/>
            <person name="Mori M."/>
            <person name="Tomita M."/>
            <person name="Arakawa K."/>
        </authorList>
    </citation>
    <scope>NUCLEOTIDE SEQUENCE [LARGE SCALE GENOMIC DNA]</scope>
</reference>
<dbReference type="EMBL" id="BGPR01005889">
    <property type="protein sequence ID" value="GBN14324.1"/>
    <property type="molecule type" value="Genomic_DNA"/>
</dbReference>